<dbReference type="Gene3D" id="3.30.379.10">
    <property type="entry name" value="Chitobiase/beta-hexosaminidase domain 2-like"/>
    <property type="match status" value="1"/>
</dbReference>
<dbReference type="EMBL" id="CP039908">
    <property type="protein sequence ID" value="QCM02074.1"/>
    <property type="molecule type" value="Genomic_DNA"/>
</dbReference>
<dbReference type="GO" id="GO:0046559">
    <property type="term" value="F:alpha-glucuronidase activity"/>
    <property type="evidence" value="ECO:0007669"/>
    <property type="project" value="InterPro"/>
</dbReference>
<dbReference type="InterPro" id="IPR008979">
    <property type="entry name" value="Galactose-bd-like_sf"/>
</dbReference>
<feature type="domain" description="Alpha glucuronidase N-terminal" evidence="3">
    <location>
        <begin position="282"/>
        <end position="345"/>
    </location>
</feature>
<evidence type="ECO:0000259" key="3">
    <source>
        <dbReference type="Pfam" id="PF03648"/>
    </source>
</evidence>
<dbReference type="InterPro" id="IPR029018">
    <property type="entry name" value="Hex-like_dom2"/>
</dbReference>
<feature type="signal peptide" evidence="2">
    <location>
        <begin position="1"/>
        <end position="27"/>
    </location>
</feature>
<organism evidence="4 5">
    <name type="scientific">Agrobacterium tumefaciens</name>
    <dbReference type="NCBI Taxonomy" id="358"/>
    <lineage>
        <taxon>Bacteria</taxon>
        <taxon>Pseudomonadati</taxon>
        <taxon>Pseudomonadota</taxon>
        <taxon>Alphaproteobacteria</taxon>
        <taxon>Hyphomicrobiales</taxon>
        <taxon>Rhizobiaceae</taxon>
        <taxon>Rhizobium/Agrobacterium group</taxon>
        <taxon>Agrobacterium</taxon>
        <taxon>Agrobacterium tumefaciens complex</taxon>
    </lineage>
</organism>
<reference evidence="4 5" key="1">
    <citation type="submission" date="2019-04" db="EMBL/GenBank/DDBJ databases">
        <title>Complete genome sequence of Agrobacterium tumefaciens CFBP6624.</title>
        <authorList>
            <person name="Haryono M."/>
            <person name="Lin Y.-C."/>
            <person name="Lai E.-M."/>
            <person name="Kuo C.-H."/>
        </authorList>
    </citation>
    <scope>NUCLEOTIDE SEQUENCE [LARGE SCALE GENOMIC DNA]</scope>
    <source>
        <strain evidence="4 5">CFBP6624</strain>
    </source>
</reference>
<dbReference type="SUPFAM" id="SSF55545">
    <property type="entry name" value="beta-N-acetylhexosaminidase-like domain"/>
    <property type="match status" value="1"/>
</dbReference>
<feature type="chain" id="PRO_5041988490" evidence="2">
    <location>
        <begin position="28"/>
        <end position="991"/>
    </location>
</feature>
<dbReference type="GO" id="GO:0045493">
    <property type="term" value="P:xylan catabolic process"/>
    <property type="evidence" value="ECO:0007669"/>
    <property type="project" value="InterPro"/>
</dbReference>
<dbReference type="Gene3D" id="2.60.120.260">
    <property type="entry name" value="Galactose-binding domain-like"/>
    <property type="match status" value="1"/>
</dbReference>
<gene>
    <name evidence="4" type="ORF">CFBP6624_17825</name>
</gene>
<dbReference type="Proteomes" id="UP000298646">
    <property type="component" value="Chromosome linear"/>
</dbReference>
<evidence type="ECO:0000256" key="1">
    <source>
        <dbReference type="ARBA" id="ARBA00022801"/>
    </source>
</evidence>
<sequence>MPMKRFLQRSLICLFAAFSLLSLPAFAQQSELVKNGSFAGHIFPWWPQGSAIRLQKIAGREAALIPSGMVVQEKISVSGGRNYRLSMDIRSEATQPGTVYAQMSFRGAGVTDEWQGPAKVTLDGRENGKCTADKVPRTEKAAFVTGGDTAKWQSHAIVFTAPPEADQMVLYLRKAPCTPGAAAFTGISMTQTEEPATSVAEAARQTLVAEWLPPPAEQASNAELMRNQLARPVPQDGRHRLATARDMAMRVHVGVDEDVMTLQAASDLSNFSAQVAGAVGPKHLSIDEAVAEQPLLVVGRLNAFARKAFTEADFEELGDDGFLIRSSGPHILIAGRTPRGTMYGVNWFLDRKLGIRWLARDVTNLPLTPDITLPFQHERQIPRFGFREVLSVEAEDKAWRQRNLMNGESHGPSFQSSPPALDSWDRSWASQGIIANFYQLLPPAIYKPAHPDWYAGGQLAMMNEEMRAEMARVVIERLRALPGYRSIWFSIHDMDWGWDMDASSKAFADRHGGHASAPRLDMMIDIARRVRAELPGARLAFNAYHWSFTPPEGMTVPDHILVYPMTIHVNYRDALNGSANAALGKDIAGWNTIARNVLIWDHITNFAGFIQPTPNIFPIGRSIQWLASLDHVGGYMGEGSFNTPGAEFASLRAWVIARLLWDPEQDIDELVREFCEAYYGPAASDIIEYIRFYHDKISRTDDVLAEKTTVDMAMFDAEFVKRADSLFDKAEASVRGTRYEARVQTARMPVDYVILLRRNEYSDLKDQIGFDVNTDKNQRSARFWKAISQAGVTQYIQNDKIAALAPLLAIERRLPEKPDIAMDGVSWKDIQDISFQRFAGTKSAIVADPLASDGAAVALDRSSPGWNMQLKFDKLPKSGEWWLYAALRTDDTTKNEAVAKLGAAPPMDCFDTIGPDQLTSAAYSWFQVPGGPFSYTADHARSIYLDPLRGPEGSKVIIDRIVALSRPWRETTVDLPGKNLPHVRTSSTQKC</sequence>
<evidence type="ECO:0000313" key="4">
    <source>
        <dbReference type="EMBL" id="QCM02074.1"/>
    </source>
</evidence>
<evidence type="ECO:0000313" key="5">
    <source>
        <dbReference type="Proteomes" id="UP000298646"/>
    </source>
</evidence>
<keyword evidence="1" id="KW-0378">Hydrolase</keyword>
<dbReference type="PANTHER" id="PTHR47406:SF2">
    <property type="entry name" value="ALPHA GLUCURONIDASE N-TERMINAL DOMAIN-CONTAINING PROTEIN"/>
    <property type="match status" value="1"/>
</dbReference>
<dbReference type="SUPFAM" id="SSF49785">
    <property type="entry name" value="Galactose-binding domain-like"/>
    <property type="match status" value="1"/>
</dbReference>
<dbReference type="Pfam" id="PF03648">
    <property type="entry name" value="Glyco_hydro_67N"/>
    <property type="match status" value="1"/>
</dbReference>
<proteinExistence type="predicted"/>
<accession>A0AAE6EM30</accession>
<protein>
    <submittedName>
        <fullName evidence="4">DUF4838 domain-containing protein</fullName>
    </submittedName>
</protein>
<evidence type="ECO:0000256" key="2">
    <source>
        <dbReference type="SAM" id="SignalP"/>
    </source>
</evidence>
<keyword evidence="2" id="KW-0732">Signal</keyword>
<dbReference type="InterPro" id="IPR032287">
    <property type="entry name" value="DUF4838"/>
</dbReference>
<dbReference type="InterPro" id="IPR005154">
    <property type="entry name" value="Glyco_hydro_67_aGlcAse_N"/>
</dbReference>
<name>A0AAE6EM30_AGRTU</name>
<dbReference type="AlphaFoldDB" id="A0AAE6EM30"/>
<dbReference type="PANTHER" id="PTHR47406">
    <property type="entry name" value="COAGULATION FACTOR 5/8 TYPE, C-TERMINAL"/>
    <property type="match status" value="1"/>
</dbReference>
<dbReference type="Pfam" id="PF16126">
    <property type="entry name" value="DUF4838"/>
    <property type="match status" value="1"/>
</dbReference>